<organism evidence="4 5">
    <name type="scientific">Paenibacillus flagellatus</name>
    <dbReference type="NCBI Taxonomy" id="2211139"/>
    <lineage>
        <taxon>Bacteria</taxon>
        <taxon>Bacillati</taxon>
        <taxon>Bacillota</taxon>
        <taxon>Bacilli</taxon>
        <taxon>Bacillales</taxon>
        <taxon>Paenibacillaceae</taxon>
        <taxon>Paenibacillus</taxon>
    </lineage>
</organism>
<dbReference type="RefSeq" id="WP_110843343.1">
    <property type="nucleotide sequence ID" value="NZ_QJVJ01000016.1"/>
</dbReference>
<feature type="domain" description="Cell wall-active antibiotics response LiaF-like C-terminal" evidence="2">
    <location>
        <begin position="105"/>
        <end position="212"/>
    </location>
</feature>
<keyword evidence="1" id="KW-0472">Membrane</keyword>
<dbReference type="OrthoDB" id="2660937at2"/>
<feature type="transmembrane region" description="Helical" evidence="1">
    <location>
        <begin position="53"/>
        <end position="82"/>
    </location>
</feature>
<dbReference type="InterPro" id="IPR047793">
    <property type="entry name" value="LiaF_C"/>
</dbReference>
<dbReference type="Pfam" id="PF22570">
    <property type="entry name" value="LiaF-TM"/>
    <property type="match status" value="1"/>
</dbReference>
<sequence length="215" mass="24103">MENRNRNTAIVLIAAGLFILIEHYVSFFTIAALLFIALGIYKIRSSPDKTGYVLLAVGVILVFSSHFTFILSVVLISLGLFYMKSKQAHRDDSYTQKQSILESFKRDKEPWELKNTSMWNVVGEIYMDMSLVMLDQKETTIVLQGVFGDVDIVVPEFLGVSVQASALVGQINVGNEKETGLVNKVVWQSPNYETSDQKVKLLVSYLVGDIDIKIV</sequence>
<evidence type="ECO:0000256" key="1">
    <source>
        <dbReference type="SAM" id="Phobius"/>
    </source>
</evidence>
<protein>
    <submittedName>
        <fullName evidence="4">Uncharacterized protein</fullName>
    </submittedName>
</protein>
<feature type="transmembrane region" description="Helical" evidence="1">
    <location>
        <begin position="12"/>
        <end position="41"/>
    </location>
</feature>
<comment type="caution">
    <text evidence="4">The sequence shown here is derived from an EMBL/GenBank/DDBJ whole genome shotgun (WGS) entry which is preliminary data.</text>
</comment>
<gene>
    <name evidence="4" type="ORF">DLM86_27850</name>
</gene>
<dbReference type="InterPro" id="IPR024425">
    <property type="entry name" value="LiaF-like_C"/>
</dbReference>
<evidence type="ECO:0000259" key="3">
    <source>
        <dbReference type="Pfam" id="PF22570"/>
    </source>
</evidence>
<dbReference type="NCBIfam" id="NF040535">
    <property type="entry name" value="LiaF_C_term"/>
    <property type="match status" value="1"/>
</dbReference>
<dbReference type="Proteomes" id="UP000247476">
    <property type="component" value="Unassembled WGS sequence"/>
</dbReference>
<dbReference type="InterPro" id="IPR054331">
    <property type="entry name" value="LiaF_TM"/>
</dbReference>
<dbReference type="EMBL" id="QJVJ01000016">
    <property type="protein sequence ID" value="PYI50883.1"/>
    <property type="molecule type" value="Genomic_DNA"/>
</dbReference>
<evidence type="ECO:0000313" key="5">
    <source>
        <dbReference type="Proteomes" id="UP000247476"/>
    </source>
</evidence>
<keyword evidence="5" id="KW-1185">Reference proteome</keyword>
<evidence type="ECO:0000313" key="4">
    <source>
        <dbReference type="EMBL" id="PYI50883.1"/>
    </source>
</evidence>
<evidence type="ECO:0000259" key="2">
    <source>
        <dbReference type="Pfam" id="PF09922"/>
    </source>
</evidence>
<keyword evidence="1" id="KW-0812">Transmembrane</keyword>
<name>A0A2V5K0C5_9BACL</name>
<dbReference type="AlphaFoldDB" id="A0A2V5K0C5"/>
<proteinExistence type="predicted"/>
<dbReference type="Pfam" id="PF09922">
    <property type="entry name" value="LiaF-like_C"/>
    <property type="match status" value="1"/>
</dbReference>
<reference evidence="4 5" key="1">
    <citation type="submission" date="2018-05" db="EMBL/GenBank/DDBJ databases">
        <title>Paenibacillus flagellatus sp. nov., isolated from selenium mineral soil.</title>
        <authorList>
            <person name="Dai X."/>
        </authorList>
    </citation>
    <scope>NUCLEOTIDE SEQUENCE [LARGE SCALE GENOMIC DNA]</scope>
    <source>
        <strain evidence="4 5">DXL2</strain>
    </source>
</reference>
<feature type="domain" description="LiaF transmembrane" evidence="3">
    <location>
        <begin position="8"/>
        <end position="89"/>
    </location>
</feature>
<keyword evidence="1" id="KW-1133">Transmembrane helix</keyword>
<accession>A0A2V5K0C5</accession>